<evidence type="ECO:0000256" key="1">
    <source>
        <dbReference type="SAM" id="MobiDB-lite"/>
    </source>
</evidence>
<feature type="region of interest" description="Disordered" evidence="1">
    <location>
        <begin position="34"/>
        <end position="80"/>
    </location>
</feature>
<dbReference type="EMBL" id="JANPWB010000014">
    <property type="protein sequence ID" value="KAJ1102140.1"/>
    <property type="molecule type" value="Genomic_DNA"/>
</dbReference>
<organism evidence="2 3">
    <name type="scientific">Pleurodeles waltl</name>
    <name type="common">Iberian ribbed newt</name>
    <dbReference type="NCBI Taxonomy" id="8319"/>
    <lineage>
        <taxon>Eukaryota</taxon>
        <taxon>Metazoa</taxon>
        <taxon>Chordata</taxon>
        <taxon>Craniata</taxon>
        <taxon>Vertebrata</taxon>
        <taxon>Euteleostomi</taxon>
        <taxon>Amphibia</taxon>
        <taxon>Batrachia</taxon>
        <taxon>Caudata</taxon>
        <taxon>Salamandroidea</taxon>
        <taxon>Salamandridae</taxon>
        <taxon>Pleurodelinae</taxon>
        <taxon>Pleurodeles</taxon>
    </lineage>
</organism>
<sequence length="80" mass="8820">MPHGNFRMAAKASCQNLGVDSLVAIAADERTLEASNRVKRHGGAQTGEERLEASESWEKQQARKNEQEEEEKTKGDYSGA</sequence>
<gene>
    <name evidence="2" type="ORF">NDU88_007194</name>
</gene>
<protein>
    <submittedName>
        <fullName evidence="2">Uncharacterized protein</fullName>
    </submittedName>
</protein>
<evidence type="ECO:0000313" key="2">
    <source>
        <dbReference type="EMBL" id="KAJ1102140.1"/>
    </source>
</evidence>
<proteinExistence type="predicted"/>
<keyword evidence="3" id="KW-1185">Reference proteome</keyword>
<feature type="compositionally biased region" description="Basic and acidic residues" evidence="1">
    <location>
        <begin position="47"/>
        <end position="80"/>
    </location>
</feature>
<evidence type="ECO:0000313" key="3">
    <source>
        <dbReference type="Proteomes" id="UP001066276"/>
    </source>
</evidence>
<accession>A0AAV7MPK6</accession>
<comment type="caution">
    <text evidence="2">The sequence shown here is derived from an EMBL/GenBank/DDBJ whole genome shotgun (WGS) entry which is preliminary data.</text>
</comment>
<reference evidence="2" key="1">
    <citation type="journal article" date="2022" name="bioRxiv">
        <title>Sequencing and chromosome-scale assembly of the giantPleurodeles waltlgenome.</title>
        <authorList>
            <person name="Brown T."/>
            <person name="Elewa A."/>
            <person name="Iarovenko S."/>
            <person name="Subramanian E."/>
            <person name="Araus A.J."/>
            <person name="Petzold A."/>
            <person name="Susuki M."/>
            <person name="Suzuki K.-i.T."/>
            <person name="Hayashi T."/>
            <person name="Toyoda A."/>
            <person name="Oliveira C."/>
            <person name="Osipova E."/>
            <person name="Leigh N.D."/>
            <person name="Simon A."/>
            <person name="Yun M.H."/>
        </authorList>
    </citation>
    <scope>NUCLEOTIDE SEQUENCE</scope>
    <source>
        <strain evidence="2">20211129_DDA</strain>
        <tissue evidence="2">Liver</tissue>
    </source>
</reference>
<dbReference type="Proteomes" id="UP001066276">
    <property type="component" value="Chromosome 10"/>
</dbReference>
<dbReference type="AlphaFoldDB" id="A0AAV7MPK6"/>
<name>A0AAV7MPK6_PLEWA</name>